<feature type="transmembrane region" description="Helical" evidence="2">
    <location>
        <begin position="30"/>
        <end position="54"/>
    </location>
</feature>
<reference evidence="3 4" key="1">
    <citation type="submission" date="2024-10" db="EMBL/GenBank/DDBJ databases">
        <title>Updated reference genomes for cyclostephanoid diatoms.</title>
        <authorList>
            <person name="Roberts W.R."/>
            <person name="Alverson A.J."/>
        </authorList>
    </citation>
    <scope>NUCLEOTIDE SEQUENCE [LARGE SCALE GENOMIC DNA]</scope>
    <source>
        <strain evidence="3 4">AJA232-27</strain>
    </source>
</reference>
<evidence type="ECO:0000313" key="3">
    <source>
        <dbReference type="EMBL" id="KAL3763815.1"/>
    </source>
</evidence>
<keyword evidence="2" id="KW-0812">Transmembrane</keyword>
<gene>
    <name evidence="3" type="ORF">ACHAWU_001875</name>
</gene>
<evidence type="ECO:0000256" key="1">
    <source>
        <dbReference type="SAM" id="MobiDB-lite"/>
    </source>
</evidence>
<evidence type="ECO:0000256" key="2">
    <source>
        <dbReference type="SAM" id="Phobius"/>
    </source>
</evidence>
<dbReference type="AlphaFoldDB" id="A0ABD3MTK4"/>
<comment type="caution">
    <text evidence="3">The sequence shown here is derived from an EMBL/GenBank/DDBJ whole genome shotgun (WGS) entry which is preliminary data.</text>
</comment>
<feature type="region of interest" description="Disordered" evidence="1">
    <location>
        <begin position="65"/>
        <end position="96"/>
    </location>
</feature>
<feature type="region of interest" description="Disordered" evidence="1">
    <location>
        <begin position="1"/>
        <end position="25"/>
    </location>
</feature>
<accession>A0ABD3MTK4</accession>
<evidence type="ECO:0000313" key="4">
    <source>
        <dbReference type="Proteomes" id="UP001530293"/>
    </source>
</evidence>
<proteinExistence type="predicted"/>
<keyword evidence="4" id="KW-1185">Reference proteome</keyword>
<protein>
    <submittedName>
        <fullName evidence="3">Uncharacterized protein</fullName>
    </submittedName>
</protein>
<feature type="compositionally biased region" description="Basic residues" evidence="1">
    <location>
        <begin position="13"/>
        <end position="25"/>
    </location>
</feature>
<organism evidence="3 4">
    <name type="scientific">Discostella pseudostelligera</name>
    <dbReference type="NCBI Taxonomy" id="259834"/>
    <lineage>
        <taxon>Eukaryota</taxon>
        <taxon>Sar</taxon>
        <taxon>Stramenopiles</taxon>
        <taxon>Ochrophyta</taxon>
        <taxon>Bacillariophyta</taxon>
        <taxon>Coscinodiscophyceae</taxon>
        <taxon>Thalassiosirophycidae</taxon>
        <taxon>Stephanodiscales</taxon>
        <taxon>Stephanodiscaceae</taxon>
        <taxon>Discostella</taxon>
    </lineage>
</organism>
<dbReference type="EMBL" id="JALLBG020000113">
    <property type="protein sequence ID" value="KAL3763815.1"/>
    <property type="molecule type" value="Genomic_DNA"/>
</dbReference>
<keyword evidence="2" id="KW-0472">Membrane</keyword>
<sequence length="738" mass="83258">MKGSLPMLQLQPRRQHHNHSRNRSDHRHPVVVVVVRILTHPLVLVGLGAVYVLIVTRYTTKLKDAASQLPARPTPTIRSFPTRIQPRDRDSDGDDDVDGALCRQITSALDNFASWPDVEYHKDRGQYTLIPDTDNDYYDESYFTSVEEDDSHARATIAEFNKIRSSVLTPQLLKEGIQPGRIHPARQFANRLRRLADSIGADNNERQPPQQPLIIAVFGSSFTIGSNCGESSAQDAVDCAWPQRLIRRLDELLLPKNHTWIEWRMYQENAQGSVNIAQKMPSIIDEYKQRNVTPDAILLDNTIIDAGTYRPWFEATVRAFIKSFPDTVIISIVDGKPFFDDSPRSDTAWLHQIQRHYGLAVVDFEAMALLQRHDTGLSDNIMKNLYNGRSIREVEDDTTPIDLIWPQATYMKFANGTIAYDEDCDSGEMYWTNFVPLTRKTKSANYPDAHPSWVTHQHVADGVMFGLLNSLKIGLGCDSVDYDNSLDSSFESIASMKTSVATKEEIDACFICEEPLTRIDAKSPPYVGHTIANLTVIDNSVNGADATAEPQSTDGTVALMCGDWKWITDERNRSGWQSDEYGSIIRFRLRVSTDKLPTISMTYMKSHDTFGDLRVSFQAVSMKDLNEPSSPFSSFGCNDVHKFELNNDGTTLIPSLRLDGYLQKFSLWETAVFPAELDESDVNAVDAWNLLNQTVLSRMMTTNSGDNRDDNAVEFVDLYVINTNKFLSRIKIQVVTSC</sequence>
<keyword evidence="2" id="KW-1133">Transmembrane helix</keyword>
<name>A0ABD3MTK4_9STRA</name>
<dbReference type="Proteomes" id="UP001530293">
    <property type="component" value="Unassembled WGS sequence"/>
</dbReference>